<comment type="similarity">
    <text evidence="2">Belongs to the bZIP family. ATF subfamily.</text>
</comment>
<evidence type="ECO:0000256" key="7">
    <source>
        <dbReference type="SAM" id="Coils"/>
    </source>
</evidence>
<dbReference type="EMBL" id="MU827781">
    <property type="protein sequence ID" value="KAJ7337262.1"/>
    <property type="molecule type" value="Genomic_DNA"/>
</dbReference>
<feature type="compositionally biased region" description="Basic residues" evidence="8">
    <location>
        <begin position="471"/>
        <end position="492"/>
    </location>
</feature>
<evidence type="ECO:0000259" key="9">
    <source>
        <dbReference type="PROSITE" id="PS50217"/>
    </source>
</evidence>
<dbReference type="PANTHER" id="PTHR46164">
    <property type="entry name" value="ATF6, ISOFORM C"/>
    <property type="match status" value="1"/>
</dbReference>
<dbReference type="PANTHER" id="PTHR46164:SF3">
    <property type="entry name" value="ATF6, ISOFORM C"/>
    <property type="match status" value="1"/>
</dbReference>
<evidence type="ECO:0000256" key="8">
    <source>
        <dbReference type="SAM" id="MobiDB-lite"/>
    </source>
</evidence>
<dbReference type="OrthoDB" id="5967605at2759"/>
<dbReference type="SMART" id="SM00338">
    <property type="entry name" value="BRLZ"/>
    <property type="match status" value="1"/>
</dbReference>
<organism evidence="10 11">
    <name type="scientific">Desmophyllum pertusum</name>
    <dbReference type="NCBI Taxonomy" id="174260"/>
    <lineage>
        <taxon>Eukaryota</taxon>
        <taxon>Metazoa</taxon>
        <taxon>Cnidaria</taxon>
        <taxon>Anthozoa</taxon>
        <taxon>Hexacorallia</taxon>
        <taxon>Scleractinia</taxon>
        <taxon>Caryophylliina</taxon>
        <taxon>Caryophylliidae</taxon>
        <taxon>Desmophyllum</taxon>
    </lineage>
</organism>
<dbReference type="PROSITE" id="PS50217">
    <property type="entry name" value="BZIP"/>
    <property type="match status" value="1"/>
</dbReference>
<dbReference type="GO" id="GO:0030968">
    <property type="term" value="P:endoplasmic reticulum unfolded protein response"/>
    <property type="evidence" value="ECO:0007669"/>
    <property type="project" value="TreeGrafter"/>
</dbReference>
<keyword evidence="11" id="KW-1185">Reference proteome</keyword>
<dbReference type="GO" id="GO:0005634">
    <property type="term" value="C:nucleus"/>
    <property type="evidence" value="ECO:0007669"/>
    <property type="project" value="TreeGrafter"/>
</dbReference>
<comment type="caution">
    <text evidence="10">The sequence shown here is derived from an EMBL/GenBank/DDBJ whole genome shotgun (WGS) entry which is preliminary data.</text>
</comment>
<dbReference type="InterPro" id="IPR004827">
    <property type="entry name" value="bZIP"/>
</dbReference>
<feature type="coiled-coil region" evidence="7">
    <location>
        <begin position="302"/>
        <end position="343"/>
    </location>
</feature>
<reference evidence="10" key="1">
    <citation type="submission" date="2023-01" db="EMBL/GenBank/DDBJ databases">
        <title>Genome assembly of the deep-sea coral Lophelia pertusa.</title>
        <authorList>
            <person name="Herrera S."/>
            <person name="Cordes E."/>
        </authorList>
    </citation>
    <scope>NUCLEOTIDE SEQUENCE</scope>
    <source>
        <strain evidence="10">USNM1676648</strain>
        <tissue evidence="10">Polyp</tissue>
    </source>
</reference>
<keyword evidence="4" id="KW-0238">DNA-binding</keyword>
<comment type="subcellular location">
    <subcellularLocation>
        <location evidence="1">Membrane</location>
        <topology evidence="1">Single-pass membrane protein</topology>
    </subcellularLocation>
</comment>
<feature type="domain" description="BZIP" evidence="9">
    <location>
        <begin position="277"/>
        <end position="340"/>
    </location>
</feature>
<keyword evidence="6" id="KW-0539">Nucleus</keyword>
<dbReference type="CDD" id="cd14700">
    <property type="entry name" value="bZIP_ATF6"/>
    <property type="match status" value="1"/>
</dbReference>
<evidence type="ECO:0000256" key="6">
    <source>
        <dbReference type="ARBA" id="ARBA00023242"/>
    </source>
</evidence>
<evidence type="ECO:0000256" key="1">
    <source>
        <dbReference type="ARBA" id="ARBA00004167"/>
    </source>
</evidence>
<protein>
    <submittedName>
        <fullName evidence="10">Cyclic AMP-dependent transcription factor ATF-6 beta</fullName>
    </submittedName>
</protein>
<evidence type="ECO:0000256" key="5">
    <source>
        <dbReference type="ARBA" id="ARBA00023163"/>
    </source>
</evidence>
<dbReference type="GO" id="GO:0000981">
    <property type="term" value="F:DNA-binding transcription factor activity, RNA polymerase II-specific"/>
    <property type="evidence" value="ECO:0007669"/>
    <property type="project" value="TreeGrafter"/>
</dbReference>
<keyword evidence="3" id="KW-0805">Transcription regulation</keyword>
<dbReference type="SUPFAM" id="SSF57959">
    <property type="entry name" value="Leucine zipper domain"/>
    <property type="match status" value="1"/>
</dbReference>
<proteinExistence type="inferred from homology"/>
<evidence type="ECO:0000313" key="11">
    <source>
        <dbReference type="Proteomes" id="UP001163046"/>
    </source>
</evidence>
<dbReference type="GO" id="GO:0000978">
    <property type="term" value="F:RNA polymerase II cis-regulatory region sequence-specific DNA binding"/>
    <property type="evidence" value="ECO:0007669"/>
    <property type="project" value="TreeGrafter"/>
</dbReference>
<name>A0A9W9YHX8_9CNID</name>
<dbReference type="AlphaFoldDB" id="A0A9W9YHX8"/>
<dbReference type="InterPro" id="IPR051882">
    <property type="entry name" value="ATF_bZIP_TF"/>
</dbReference>
<dbReference type="Pfam" id="PF00170">
    <property type="entry name" value="bZIP_1"/>
    <property type="match status" value="1"/>
</dbReference>
<gene>
    <name evidence="10" type="primary">ATF6B_2</name>
    <name evidence="10" type="ORF">OS493_010119</name>
</gene>
<keyword evidence="5" id="KW-0804">Transcription</keyword>
<evidence type="ECO:0000256" key="3">
    <source>
        <dbReference type="ARBA" id="ARBA00023015"/>
    </source>
</evidence>
<dbReference type="GO" id="GO:0016020">
    <property type="term" value="C:membrane"/>
    <property type="evidence" value="ECO:0007669"/>
    <property type="project" value="UniProtKB-SubCell"/>
</dbReference>
<dbReference type="InterPro" id="IPR046347">
    <property type="entry name" value="bZIP_sf"/>
</dbReference>
<dbReference type="Gene3D" id="1.20.5.170">
    <property type="match status" value="1"/>
</dbReference>
<dbReference type="Proteomes" id="UP001163046">
    <property type="component" value="Unassembled WGS sequence"/>
</dbReference>
<evidence type="ECO:0000256" key="4">
    <source>
        <dbReference type="ARBA" id="ARBA00023125"/>
    </source>
</evidence>
<evidence type="ECO:0000256" key="2">
    <source>
        <dbReference type="ARBA" id="ARBA00009050"/>
    </source>
</evidence>
<evidence type="ECO:0000313" key="10">
    <source>
        <dbReference type="EMBL" id="KAJ7337262.1"/>
    </source>
</evidence>
<feature type="region of interest" description="Disordered" evidence="8">
    <location>
        <begin position="469"/>
        <end position="493"/>
    </location>
</feature>
<accession>A0A9W9YHX8</accession>
<keyword evidence="7" id="KW-0175">Coiled coil</keyword>
<sequence>MIMNTSNFLQRLAVPFDPLVSDSIRKYFYSWDSFPLSQFRSQDTSRAKFIDREESGLELTTDRTFSLVRAGHEIFADNLLGVEDWGDSIADVKFNPDDLFLGGEDQDIEIEDRDDHLNEFCQVFVLKKNLFLLPRQIRLVLPSLYQVHQKNQFLINGESSPVHQPNADFELSQTSLLPSPSFIKTEATLTPIQCNIKQEKVPIQSCGVKSIQPMPVPVGIQKPAGGIPVYIPCTGSLQTNGVVSVVVGKNVSPAIPKTVSVGVTGCSNSSSDPDVKLLKRQQRMIKNRESACLSRKKKKEYLQSLEGKVKEISNMNDSLRVQNESLKRRVNELEVENTVLRSRHPELTSTIKKSTCVLAVVLFVALNIGPFSTLKEQWKFNRADLLPSSVIHHGRALLNYQGDDDTSSNLNKPLVFGPVNQLRDSQPVTKVDPSMLNASQKKPLPLKTRNAERRDLMVIRNKWDFLGDSRQKKRNVKRKERNPIRPKSRRKIESKQQNVTLDDQFYCPSSFNKTEVTRINEALDGWVKRYEDQQNLKQRKHRRRQTKMESAIKELALRLASNCTTDVKRKINRLVRHHVIHAYNQCSLQGGHLVGSKVSRSAAALILLISWICKQVNCLQA</sequence>